<organism evidence="2 3">
    <name type="scientific">Cuscuta europaea</name>
    <name type="common">European dodder</name>
    <dbReference type="NCBI Taxonomy" id="41803"/>
    <lineage>
        <taxon>Eukaryota</taxon>
        <taxon>Viridiplantae</taxon>
        <taxon>Streptophyta</taxon>
        <taxon>Embryophyta</taxon>
        <taxon>Tracheophyta</taxon>
        <taxon>Spermatophyta</taxon>
        <taxon>Magnoliopsida</taxon>
        <taxon>eudicotyledons</taxon>
        <taxon>Gunneridae</taxon>
        <taxon>Pentapetalae</taxon>
        <taxon>asterids</taxon>
        <taxon>lamiids</taxon>
        <taxon>Solanales</taxon>
        <taxon>Convolvulaceae</taxon>
        <taxon>Cuscuteae</taxon>
        <taxon>Cuscuta</taxon>
        <taxon>Cuscuta subgen. Cuscuta</taxon>
    </lineage>
</organism>
<dbReference type="AlphaFoldDB" id="A0A9P0YKG1"/>
<keyword evidence="3" id="KW-1185">Reference proteome</keyword>
<protein>
    <submittedName>
        <fullName evidence="2">Uncharacterized protein</fullName>
    </submittedName>
</protein>
<accession>A0A9P0YKG1</accession>
<comment type="caution">
    <text evidence="2">The sequence shown here is derived from an EMBL/GenBank/DDBJ whole genome shotgun (WGS) entry which is preliminary data.</text>
</comment>
<gene>
    <name evidence="2" type="ORF">CEURO_LOCUS2078</name>
</gene>
<evidence type="ECO:0000313" key="3">
    <source>
        <dbReference type="Proteomes" id="UP001152484"/>
    </source>
</evidence>
<feature type="region of interest" description="Disordered" evidence="1">
    <location>
        <begin position="32"/>
        <end position="64"/>
    </location>
</feature>
<dbReference type="EMBL" id="CAMAPE010000004">
    <property type="protein sequence ID" value="CAH9063600.1"/>
    <property type="molecule type" value="Genomic_DNA"/>
</dbReference>
<evidence type="ECO:0000313" key="2">
    <source>
        <dbReference type="EMBL" id="CAH9063600.1"/>
    </source>
</evidence>
<proteinExistence type="predicted"/>
<name>A0A9P0YKG1_CUSEU</name>
<sequence>MLLYVYIANNIILPHFNGAEVECEGKTMRMEEQQLQRKTAPEIPPAGYPTQSTPPGMEKMDYNLLGGSKAKGDRQCTKCCCCHVDSFLNWIGCGCMSGSKPPTR</sequence>
<dbReference type="Proteomes" id="UP001152484">
    <property type="component" value="Unassembled WGS sequence"/>
</dbReference>
<evidence type="ECO:0000256" key="1">
    <source>
        <dbReference type="SAM" id="MobiDB-lite"/>
    </source>
</evidence>
<reference evidence="2" key="1">
    <citation type="submission" date="2022-07" db="EMBL/GenBank/DDBJ databases">
        <authorList>
            <person name="Macas J."/>
            <person name="Novak P."/>
            <person name="Neumann P."/>
        </authorList>
    </citation>
    <scope>NUCLEOTIDE SEQUENCE</scope>
</reference>